<accession>A0A4R1I0C2</accession>
<dbReference type="AlphaFoldDB" id="A0A4R1I0C2"/>
<keyword evidence="1" id="KW-0472">Membrane</keyword>
<dbReference type="GO" id="GO:0006508">
    <property type="term" value="P:proteolysis"/>
    <property type="evidence" value="ECO:0007669"/>
    <property type="project" value="UniProtKB-KW"/>
</dbReference>
<feature type="transmembrane region" description="Helical" evidence="1">
    <location>
        <begin position="76"/>
        <end position="95"/>
    </location>
</feature>
<name>A0A4R1I0C2_PSEEN</name>
<reference evidence="3 4" key="1">
    <citation type="submission" date="2019-03" db="EMBL/GenBank/DDBJ databases">
        <title>Sequencing the genomes of 1000 actinobacteria strains.</title>
        <authorList>
            <person name="Klenk H.-P."/>
        </authorList>
    </citation>
    <scope>NUCLEOTIDE SEQUENCE [LARGE SCALE GENOMIC DNA]</scope>
    <source>
        <strain evidence="3 4">DSM 44969</strain>
    </source>
</reference>
<feature type="transmembrane region" description="Helical" evidence="1">
    <location>
        <begin position="39"/>
        <end position="55"/>
    </location>
</feature>
<keyword evidence="4" id="KW-1185">Reference proteome</keyword>
<proteinExistence type="predicted"/>
<dbReference type="GO" id="GO:0004175">
    <property type="term" value="F:endopeptidase activity"/>
    <property type="evidence" value="ECO:0007669"/>
    <property type="project" value="UniProtKB-ARBA"/>
</dbReference>
<evidence type="ECO:0000313" key="3">
    <source>
        <dbReference type="EMBL" id="TCK26955.1"/>
    </source>
</evidence>
<feature type="transmembrane region" description="Helical" evidence="1">
    <location>
        <begin position="133"/>
        <end position="156"/>
    </location>
</feature>
<feature type="transmembrane region" description="Helical" evidence="1">
    <location>
        <begin position="16"/>
        <end position="33"/>
    </location>
</feature>
<keyword evidence="1" id="KW-1133">Transmembrane helix</keyword>
<feature type="transmembrane region" description="Helical" evidence="1">
    <location>
        <begin position="101"/>
        <end position="121"/>
    </location>
</feature>
<feature type="transmembrane region" description="Helical" evidence="1">
    <location>
        <begin position="203"/>
        <end position="221"/>
    </location>
</feature>
<dbReference type="EMBL" id="SMFZ01000001">
    <property type="protein sequence ID" value="TCK26955.1"/>
    <property type="molecule type" value="Genomic_DNA"/>
</dbReference>
<feature type="domain" description="CAAX prenyl protease 2/Lysostaphin resistance protein A-like" evidence="2">
    <location>
        <begin position="168"/>
        <end position="268"/>
    </location>
</feature>
<evidence type="ECO:0000259" key="2">
    <source>
        <dbReference type="Pfam" id="PF02517"/>
    </source>
</evidence>
<dbReference type="InterPro" id="IPR003675">
    <property type="entry name" value="Rce1/LyrA-like_dom"/>
</dbReference>
<keyword evidence="1" id="KW-0812">Transmembrane</keyword>
<comment type="caution">
    <text evidence="3">The sequence shown here is derived from an EMBL/GenBank/DDBJ whole genome shotgun (WGS) entry which is preliminary data.</text>
</comment>
<dbReference type="RefSeq" id="WP_132424979.1">
    <property type="nucleotide sequence ID" value="NZ_SMFZ01000001.1"/>
</dbReference>
<dbReference type="OrthoDB" id="3693644at2"/>
<keyword evidence="3" id="KW-0645">Protease</keyword>
<evidence type="ECO:0000256" key="1">
    <source>
        <dbReference type="SAM" id="Phobius"/>
    </source>
</evidence>
<feature type="transmembrane region" description="Helical" evidence="1">
    <location>
        <begin position="162"/>
        <end position="182"/>
    </location>
</feature>
<feature type="transmembrane region" description="Helical" evidence="1">
    <location>
        <begin position="233"/>
        <end position="250"/>
    </location>
</feature>
<dbReference type="Pfam" id="PF02517">
    <property type="entry name" value="Rce1-like"/>
    <property type="match status" value="1"/>
</dbReference>
<protein>
    <submittedName>
        <fullName evidence="3">CAAX prenyl protease-like protein</fullName>
    </submittedName>
</protein>
<dbReference type="GO" id="GO:0080120">
    <property type="term" value="P:CAAX-box protein maturation"/>
    <property type="evidence" value="ECO:0007669"/>
    <property type="project" value="UniProtKB-ARBA"/>
</dbReference>
<dbReference type="Proteomes" id="UP000295560">
    <property type="component" value="Unassembled WGS sequence"/>
</dbReference>
<organism evidence="3 4">
    <name type="scientific">Pseudonocardia endophytica</name>
    <dbReference type="NCBI Taxonomy" id="401976"/>
    <lineage>
        <taxon>Bacteria</taxon>
        <taxon>Bacillati</taxon>
        <taxon>Actinomycetota</taxon>
        <taxon>Actinomycetes</taxon>
        <taxon>Pseudonocardiales</taxon>
        <taxon>Pseudonocardiaceae</taxon>
        <taxon>Pseudonocardia</taxon>
    </lineage>
</organism>
<keyword evidence="3" id="KW-0378">Hydrolase</keyword>
<evidence type="ECO:0000313" key="4">
    <source>
        <dbReference type="Proteomes" id="UP000295560"/>
    </source>
</evidence>
<sequence>MTTLRAPETTGRARRLVEGTAFVGVWIALGYLLPVDANVYLLLGIPLTLVFQLVVRRRPLRELWLRDASRFRLDRVGVALAVALAVTPAVVLVQVARAGEWSSTVWMVAAIVGAVPAAWALRGTRFLVTLREAVPTILVGAVVLGLVAVVPLLLIGRPFDPVAMAGHALLWAALYLPVVFVLEEVAFRGALDAHVQHPGERRGIASAVYLSLLWGAWHLPITPAGPIPGYLEIQALVVSLVLGIPLTYAWRRTGSLAPAGVAHAVYDGIRNGLTQT</sequence>
<gene>
    <name evidence="3" type="ORF">EV378_2801</name>
</gene>